<dbReference type="EMBL" id="JABCSC020000004">
    <property type="protein sequence ID" value="NSL56456.1"/>
    <property type="molecule type" value="Genomic_DNA"/>
</dbReference>
<evidence type="ECO:0000256" key="1">
    <source>
        <dbReference type="ARBA" id="ARBA00022448"/>
    </source>
</evidence>
<dbReference type="InterPro" id="IPR005653">
    <property type="entry name" value="OstA-like_N"/>
</dbReference>
<dbReference type="RefSeq" id="WP_170022787.1">
    <property type="nucleotide sequence ID" value="NZ_JABCSC020000004.1"/>
</dbReference>
<evidence type="ECO:0000259" key="5">
    <source>
        <dbReference type="Pfam" id="PF03968"/>
    </source>
</evidence>
<sequence length="180" mass="19659" precursor="true">MPISLRITALALCLATLPGIALAEKADREKPVTIKASKASADDRNKVQIFEENVRLVQGTLEITTDKLVVSQDAEGFQKGVATGGKDGLARFRQKREGRDEYIEGEAERIEYDGRTDTARLFVRAQVRSGPNESRGPYIEYNGYTELYTLSAQPSSSVSKSSDGVTVIIAPRSAQPARKP</sequence>
<dbReference type="PANTHER" id="PTHR36504">
    <property type="entry name" value="LIPOPOLYSACCHARIDE EXPORT SYSTEM PROTEIN LPTA"/>
    <property type="match status" value="1"/>
</dbReference>
<proteinExistence type="inferred from homology"/>
<evidence type="ECO:0000256" key="3">
    <source>
        <dbReference type="ARBA" id="ARBA00022764"/>
    </source>
</evidence>
<feature type="domain" description="Organic solvent tolerance-like N-terminal" evidence="5">
    <location>
        <begin position="33"/>
        <end position="145"/>
    </location>
</feature>
<keyword evidence="7" id="KW-1185">Reference proteome</keyword>
<dbReference type="Proteomes" id="UP000778523">
    <property type="component" value="Unassembled WGS sequence"/>
</dbReference>
<dbReference type="Pfam" id="PF03968">
    <property type="entry name" value="LptD_N"/>
    <property type="match status" value="1"/>
</dbReference>
<dbReference type="NCBIfam" id="TIGR03002">
    <property type="entry name" value="outer_YhbN_LptA"/>
    <property type="match status" value="1"/>
</dbReference>
<evidence type="ECO:0000256" key="2">
    <source>
        <dbReference type="ARBA" id="ARBA00022729"/>
    </source>
</evidence>
<feature type="chain" id="PRO_5044934788" description="Lipopolysaccharide export system protein LptA" evidence="4">
    <location>
        <begin position="24"/>
        <end position="180"/>
    </location>
</feature>
<organism evidence="6 7">
    <name type="scientific">Uliginosibacterium aquaticum</name>
    <dbReference type="NCBI Taxonomy" id="2731212"/>
    <lineage>
        <taxon>Bacteria</taxon>
        <taxon>Pseudomonadati</taxon>
        <taxon>Pseudomonadota</taxon>
        <taxon>Betaproteobacteria</taxon>
        <taxon>Rhodocyclales</taxon>
        <taxon>Zoogloeaceae</taxon>
        <taxon>Uliginosibacterium</taxon>
    </lineage>
</organism>
<reference evidence="6 7" key="1">
    <citation type="submission" date="2020-06" db="EMBL/GenBank/DDBJ databases">
        <title>Draft genome of Uliginosibacterium sp. IMCC34675.</title>
        <authorList>
            <person name="Song J."/>
        </authorList>
    </citation>
    <scope>NUCLEOTIDE SEQUENCE [LARGE SCALE GENOMIC DNA]</scope>
    <source>
        <strain evidence="6 7">IMCC34675</strain>
    </source>
</reference>
<dbReference type="Gene3D" id="2.60.450.10">
    <property type="entry name" value="Lipopolysaccharide (LPS) transport protein A like domain"/>
    <property type="match status" value="1"/>
</dbReference>
<comment type="caution">
    <text evidence="6">The sequence shown here is derived from an EMBL/GenBank/DDBJ whole genome shotgun (WGS) entry which is preliminary data.</text>
</comment>
<dbReference type="InterPro" id="IPR014340">
    <property type="entry name" value="LptA"/>
</dbReference>
<comment type="subunit">
    <text evidence="4">Component of the lipopolysaccharide transport and assembly complex.</text>
</comment>
<dbReference type="PANTHER" id="PTHR36504:SF1">
    <property type="entry name" value="LIPOPOLYSACCHARIDE EXPORT SYSTEM PROTEIN LPTA"/>
    <property type="match status" value="1"/>
</dbReference>
<protein>
    <recommendedName>
        <fullName evidence="4">Lipopolysaccharide export system protein LptA</fullName>
    </recommendedName>
</protein>
<name>A0ABX2IQ79_9RHOO</name>
<comment type="function">
    <text evidence="4">Involved in the assembly of lipopolysaccharide (LPS). Required for the translocation of LPS from the inner membrane to the outer membrane.</text>
</comment>
<evidence type="ECO:0000313" key="7">
    <source>
        <dbReference type="Proteomes" id="UP000778523"/>
    </source>
</evidence>
<keyword evidence="1 4" id="KW-0813">Transport</keyword>
<evidence type="ECO:0000313" key="6">
    <source>
        <dbReference type="EMBL" id="NSL56456.1"/>
    </source>
</evidence>
<evidence type="ECO:0000256" key="4">
    <source>
        <dbReference type="HAMAP-Rule" id="MF_01914"/>
    </source>
</evidence>
<comment type="subcellular location">
    <subcellularLocation>
        <location evidence="4">Periplasm</location>
    </subcellularLocation>
</comment>
<keyword evidence="2 4" id="KW-0732">Signal</keyword>
<dbReference type="HAMAP" id="MF_01914">
    <property type="entry name" value="LPS_assembly_LptA"/>
    <property type="match status" value="1"/>
</dbReference>
<dbReference type="InterPro" id="IPR052037">
    <property type="entry name" value="LPS_export_LptA"/>
</dbReference>
<keyword evidence="3 4" id="KW-0574">Periplasm</keyword>
<accession>A0ABX2IQ79</accession>
<feature type="signal peptide" evidence="4">
    <location>
        <begin position="1"/>
        <end position="23"/>
    </location>
</feature>
<gene>
    <name evidence="4 6" type="primary">lptA</name>
    <name evidence="6" type="ORF">HJ583_015590</name>
</gene>
<comment type="similarity">
    <text evidence="4">Belongs to the LptA family.</text>
</comment>